<dbReference type="AlphaFoldDB" id="A0A4P9W1T1"/>
<evidence type="ECO:0000313" key="2">
    <source>
        <dbReference type="EMBL" id="RKO86149.1"/>
    </source>
</evidence>
<protein>
    <submittedName>
        <fullName evidence="2">Uncharacterized protein</fullName>
    </submittedName>
</protein>
<feature type="region of interest" description="Disordered" evidence="1">
    <location>
        <begin position="139"/>
        <end position="165"/>
    </location>
</feature>
<accession>A0A4P9W1T1</accession>
<dbReference type="EMBL" id="KZ998434">
    <property type="protein sequence ID" value="RKO86149.1"/>
    <property type="molecule type" value="Genomic_DNA"/>
</dbReference>
<feature type="region of interest" description="Disordered" evidence="1">
    <location>
        <begin position="700"/>
        <end position="722"/>
    </location>
</feature>
<sequence>MASVRTYHAGSPEPSAPTRGRPPPPSLILQGTLPAAHPPRGTNTSRPSGGAAGMSRMGGAGSMPGGQASSYADVDASTLLMWEATGLAREQIALVRRTNSPWVHGTLRRRSHAASTPTMHPSAAPFPRSVPLSEAIGIPAPRASSARRRGPSTTDGMGPTHTRPRAQDGIWADALSPFQPTGPKGIRQASVPPPGARYAKTPAQLSFIGAPMILLECQTKTGAGSRSRTGAHLHQRYHQLTHPRHLRRAPGLHLPAGAAGVAGLQLPPTAGPMPAISAIPSAELMEWICDRTPRRASAPSVGAGVRAAGADGGGLAGGSKAEAVAEAAPRYRRRPLSAFRVPGGSEQDCRGVGGRGRGGGNAAVELGIRASSAKTQQEVSFVLGQLPGVEYGTTKGAASHGRSAGVERHPSARAASAGLAIRPAEIVPDRDRAMSRTSRKTTADPEVGSPTFDDDEAWVRPSYTYKAAGSVVSTYESRDAEKSPSESTSSSDSDTDDGGCGTDDNIARSPPLHPRRRSTSAASIRQETVTSQCDSVTSAPATMTTAATASAATPADADVSQRPARSHTVRIKEAPTPGCTAAASFRPARGARRHLRGSSSSTSTPLPPSSSARMLTFAPFAEEDLQARRARAEEDPSTSTAMMMLFGSTFGAGPGSGQAVAKRMMRVYVPSSAAKRRIRRARVMRRMVDVAAAIAAHVEDGGGDRRGGRAGRKEGGKGERDWGRNGWRVPYVQCAERGLAATYSICHHPHWLSTHIQVSSLYSPARS</sequence>
<feature type="region of interest" description="Disordered" evidence="1">
    <location>
        <begin position="472"/>
        <end position="612"/>
    </location>
</feature>
<organism evidence="2 3">
    <name type="scientific">Blyttiomyces helicus</name>
    <dbReference type="NCBI Taxonomy" id="388810"/>
    <lineage>
        <taxon>Eukaryota</taxon>
        <taxon>Fungi</taxon>
        <taxon>Fungi incertae sedis</taxon>
        <taxon>Chytridiomycota</taxon>
        <taxon>Chytridiomycota incertae sedis</taxon>
        <taxon>Chytridiomycetes</taxon>
        <taxon>Chytridiomycetes incertae sedis</taxon>
        <taxon>Blyttiomyces</taxon>
    </lineage>
</organism>
<name>A0A4P9W1T1_9FUNG</name>
<dbReference type="Proteomes" id="UP000269721">
    <property type="component" value="Unassembled WGS sequence"/>
</dbReference>
<evidence type="ECO:0000313" key="3">
    <source>
        <dbReference type="Proteomes" id="UP000269721"/>
    </source>
</evidence>
<feature type="region of interest" description="Disordered" evidence="1">
    <location>
        <begin position="394"/>
        <end position="456"/>
    </location>
</feature>
<feature type="compositionally biased region" description="Gly residues" evidence="1">
    <location>
        <begin position="50"/>
        <end position="64"/>
    </location>
</feature>
<evidence type="ECO:0000256" key="1">
    <source>
        <dbReference type="SAM" id="MobiDB-lite"/>
    </source>
</evidence>
<feature type="compositionally biased region" description="Low complexity" evidence="1">
    <location>
        <begin position="537"/>
        <end position="558"/>
    </location>
</feature>
<proteinExistence type="predicted"/>
<keyword evidence="3" id="KW-1185">Reference proteome</keyword>
<reference evidence="3" key="1">
    <citation type="journal article" date="2018" name="Nat. Microbiol.">
        <title>Leveraging single-cell genomics to expand the fungal tree of life.</title>
        <authorList>
            <person name="Ahrendt S.R."/>
            <person name="Quandt C.A."/>
            <person name="Ciobanu D."/>
            <person name="Clum A."/>
            <person name="Salamov A."/>
            <person name="Andreopoulos B."/>
            <person name="Cheng J.F."/>
            <person name="Woyke T."/>
            <person name="Pelin A."/>
            <person name="Henrissat B."/>
            <person name="Reynolds N.K."/>
            <person name="Benny G.L."/>
            <person name="Smith M.E."/>
            <person name="James T.Y."/>
            <person name="Grigoriev I.V."/>
        </authorList>
    </citation>
    <scope>NUCLEOTIDE SEQUENCE [LARGE SCALE GENOMIC DNA]</scope>
</reference>
<feature type="region of interest" description="Disordered" evidence="1">
    <location>
        <begin position="1"/>
        <end position="68"/>
    </location>
</feature>
<gene>
    <name evidence="2" type="ORF">BDK51DRAFT_47198</name>
</gene>
<feature type="compositionally biased region" description="Polar residues" evidence="1">
    <location>
        <begin position="519"/>
        <end position="536"/>
    </location>
</feature>